<dbReference type="SUPFAM" id="SSF69118">
    <property type="entry name" value="AhpD-like"/>
    <property type="match status" value="1"/>
</dbReference>
<dbReference type="InterPro" id="IPR003779">
    <property type="entry name" value="CMD-like"/>
</dbReference>
<name>A0A1A9HYL9_9BACT</name>
<sequence>MRLEYSKVAPEGYKALLGMYGYLKNSNLPAGLLHMVYLKVSQINGCPYCVDLHWKDAVQAGIDGRKLNAVSNWKHMPFFTEAERAALALAEEMTVLPGQEVSDAVYEEAKRCFDDKNLVDLSLAIAHMNMLNRVAITFHKVPEK</sequence>
<keyword evidence="2" id="KW-0575">Peroxidase</keyword>
<evidence type="ECO:0000313" key="3">
    <source>
        <dbReference type="Proteomes" id="UP000077667"/>
    </source>
</evidence>
<dbReference type="Pfam" id="PF02627">
    <property type="entry name" value="CMD"/>
    <property type="match status" value="1"/>
</dbReference>
<dbReference type="InterPro" id="IPR029032">
    <property type="entry name" value="AhpD-like"/>
</dbReference>
<reference evidence="2 3" key="1">
    <citation type="submission" date="2016-05" db="EMBL/GenBank/DDBJ databases">
        <title>Niabella ginsenosidivorans BS26 whole genome sequencing.</title>
        <authorList>
            <person name="Im W.T."/>
            <person name="Siddiqi M.Z."/>
        </authorList>
    </citation>
    <scope>NUCLEOTIDE SEQUENCE [LARGE SCALE GENOMIC DNA]</scope>
    <source>
        <strain evidence="2 3">BS26</strain>
    </source>
</reference>
<dbReference type="EMBL" id="CP015772">
    <property type="protein sequence ID" value="ANH80343.1"/>
    <property type="molecule type" value="Genomic_DNA"/>
</dbReference>
<dbReference type="NCBIfam" id="TIGR00778">
    <property type="entry name" value="ahpD_dom"/>
    <property type="match status" value="1"/>
</dbReference>
<keyword evidence="3" id="KW-1185">Reference proteome</keyword>
<keyword evidence="2" id="KW-0560">Oxidoreductase</keyword>
<dbReference type="PANTHER" id="PTHR34846">
    <property type="entry name" value="4-CARBOXYMUCONOLACTONE DECARBOXYLASE FAMILY PROTEIN (AFU_ORTHOLOGUE AFUA_6G11590)"/>
    <property type="match status" value="1"/>
</dbReference>
<dbReference type="Gene3D" id="1.20.1290.10">
    <property type="entry name" value="AhpD-like"/>
    <property type="match status" value="1"/>
</dbReference>
<organism evidence="2 3">
    <name type="scientific">Niabella ginsenosidivorans</name>
    <dbReference type="NCBI Taxonomy" id="1176587"/>
    <lineage>
        <taxon>Bacteria</taxon>
        <taxon>Pseudomonadati</taxon>
        <taxon>Bacteroidota</taxon>
        <taxon>Chitinophagia</taxon>
        <taxon>Chitinophagales</taxon>
        <taxon>Chitinophagaceae</taxon>
        <taxon>Niabella</taxon>
    </lineage>
</organism>
<dbReference type="PANTHER" id="PTHR34846:SF10">
    <property type="entry name" value="CYTOPLASMIC PROTEIN"/>
    <property type="match status" value="1"/>
</dbReference>
<dbReference type="AlphaFoldDB" id="A0A1A9HYL9"/>
<dbReference type="STRING" id="1176587.A8C56_04535"/>
<dbReference type="Proteomes" id="UP000077667">
    <property type="component" value="Chromosome"/>
</dbReference>
<dbReference type="KEGG" id="nia:A8C56_04535"/>
<gene>
    <name evidence="2" type="ORF">A8C56_04535</name>
</gene>
<evidence type="ECO:0000313" key="2">
    <source>
        <dbReference type="EMBL" id="ANH80343.1"/>
    </source>
</evidence>
<dbReference type="RefSeq" id="WP_067752606.1">
    <property type="nucleotide sequence ID" value="NZ_CP015772.1"/>
</dbReference>
<feature type="domain" description="Carboxymuconolactone decarboxylase-like" evidence="1">
    <location>
        <begin position="10"/>
        <end position="92"/>
    </location>
</feature>
<dbReference type="GO" id="GO:0051920">
    <property type="term" value="F:peroxiredoxin activity"/>
    <property type="evidence" value="ECO:0007669"/>
    <property type="project" value="InterPro"/>
</dbReference>
<dbReference type="InterPro" id="IPR004675">
    <property type="entry name" value="AhpD_core"/>
</dbReference>
<accession>A0A1A9HYL9</accession>
<dbReference type="OrthoDB" id="9801997at2"/>
<proteinExistence type="predicted"/>
<evidence type="ECO:0000259" key="1">
    <source>
        <dbReference type="Pfam" id="PF02627"/>
    </source>
</evidence>
<protein>
    <submittedName>
        <fullName evidence="2">Alkylhydroperoxidase</fullName>
    </submittedName>
</protein>